<reference evidence="3" key="1">
    <citation type="journal article" date="2019" name="Int. J. Syst. Evol. Microbiol.">
        <title>The Global Catalogue of Microorganisms (GCM) 10K type strain sequencing project: providing services to taxonomists for standard genome sequencing and annotation.</title>
        <authorList>
            <consortium name="The Broad Institute Genomics Platform"/>
            <consortium name="The Broad Institute Genome Sequencing Center for Infectious Disease"/>
            <person name="Wu L."/>
            <person name="Ma J."/>
        </authorList>
    </citation>
    <scope>NUCLEOTIDE SEQUENCE [LARGE SCALE GENOMIC DNA]</scope>
    <source>
        <strain evidence="3">JCM 4737</strain>
    </source>
</reference>
<dbReference type="EMBL" id="BMVO01000001">
    <property type="protein sequence ID" value="GHA85386.1"/>
    <property type="molecule type" value="Genomic_DNA"/>
</dbReference>
<sequence>MVTGTPPARVPDPMTGAGRTGETGRVPGGRAGGERLDTMIKTRVRSAFLAGARGLALMIQSLTASVALRC</sequence>
<accession>A0ABQ3DGP8</accession>
<keyword evidence="3" id="KW-1185">Reference proteome</keyword>
<proteinExistence type="predicted"/>
<organism evidence="2 3">
    <name type="scientific">Streptomyces chryseus</name>
    <dbReference type="NCBI Taxonomy" id="68186"/>
    <lineage>
        <taxon>Bacteria</taxon>
        <taxon>Bacillati</taxon>
        <taxon>Actinomycetota</taxon>
        <taxon>Actinomycetes</taxon>
        <taxon>Kitasatosporales</taxon>
        <taxon>Streptomycetaceae</taxon>
        <taxon>Streptomyces</taxon>
    </lineage>
</organism>
<protein>
    <submittedName>
        <fullName evidence="2">Uncharacterized protein</fullName>
    </submittedName>
</protein>
<feature type="compositionally biased region" description="Gly residues" evidence="1">
    <location>
        <begin position="18"/>
        <end position="31"/>
    </location>
</feature>
<dbReference type="Proteomes" id="UP000599437">
    <property type="component" value="Unassembled WGS sequence"/>
</dbReference>
<comment type="caution">
    <text evidence="2">The sequence shown here is derived from an EMBL/GenBank/DDBJ whole genome shotgun (WGS) entry which is preliminary data.</text>
</comment>
<feature type="region of interest" description="Disordered" evidence="1">
    <location>
        <begin position="1"/>
        <end position="34"/>
    </location>
</feature>
<evidence type="ECO:0000313" key="2">
    <source>
        <dbReference type="EMBL" id="GHA85386.1"/>
    </source>
</evidence>
<name>A0ABQ3DGP8_9ACTN</name>
<evidence type="ECO:0000313" key="3">
    <source>
        <dbReference type="Proteomes" id="UP000599437"/>
    </source>
</evidence>
<evidence type="ECO:0000256" key="1">
    <source>
        <dbReference type="SAM" id="MobiDB-lite"/>
    </source>
</evidence>
<gene>
    <name evidence="2" type="ORF">GCM10010346_04920</name>
</gene>